<feature type="transmembrane region" description="Helical" evidence="1">
    <location>
        <begin position="299"/>
        <end position="319"/>
    </location>
</feature>
<feature type="transmembrane region" description="Helical" evidence="1">
    <location>
        <begin position="267"/>
        <end position="287"/>
    </location>
</feature>
<evidence type="ECO:0000256" key="1">
    <source>
        <dbReference type="SAM" id="Phobius"/>
    </source>
</evidence>
<dbReference type="RefSeq" id="XP_001385265.2">
    <property type="nucleotide sequence ID" value="XM_001385228.1"/>
</dbReference>
<reference evidence="4 5" key="1">
    <citation type="journal article" date="2007" name="Nat. Biotechnol.">
        <title>Genome sequence of the lignocellulose-bioconverting and xylose-fermenting yeast Pichia stipitis.</title>
        <authorList>
            <person name="Jeffries T.W."/>
            <person name="Grigoriev I.V."/>
            <person name="Grimwood J."/>
            <person name="Laplaza J.M."/>
            <person name="Aerts A."/>
            <person name="Salamov A."/>
            <person name="Schmutz J."/>
            <person name="Lindquist E."/>
            <person name="Dehal P."/>
            <person name="Shapiro H."/>
            <person name="Jin Y.S."/>
            <person name="Passoth V."/>
            <person name="Richardson P.M."/>
        </authorList>
    </citation>
    <scope>NUCLEOTIDE SEQUENCE [LARGE SCALE GENOMIC DNA]</scope>
    <source>
        <strain evidence="5">ATCC 58785 / CBS 6054 / NBRC 10063 / NRRL Y-11545</strain>
    </source>
</reference>
<evidence type="ECO:0000313" key="5">
    <source>
        <dbReference type="Proteomes" id="UP000002258"/>
    </source>
</evidence>
<dbReference type="InterPro" id="IPR056336">
    <property type="entry name" value="YVC1_C"/>
</dbReference>
<dbReference type="GeneID" id="4839442"/>
<evidence type="ECO:0000313" key="4">
    <source>
        <dbReference type="EMBL" id="ABN67236.2"/>
    </source>
</evidence>
<dbReference type="InterPro" id="IPR056337">
    <property type="entry name" value="LHD_YVC1"/>
</dbReference>
<dbReference type="Pfam" id="PF23190">
    <property type="entry name" value="LHD_TRPY1"/>
    <property type="match status" value="1"/>
</dbReference>
<feature type="non-terminal residue" evidence="4">
    <location>
        <position position="610"/>
    </location>
</feature>
<dbReference type="OrthoDB" id="2373987at2759"/>
<name>A3LW78_PICST</name>
<feature type="transmembrane region" description="Helical" evidence="1">
    <location>
        <begin position="427"/>
        <end position="450"/>
    </location>
</feature>
<evidence type="ECO:0000259" key="2">
    <source>
        <dbReference type="Pfam" id="PF23190"/>
    </source>
</evidence>
<dbReference type="OMA" id="ILYFKMA"/>
<keyword evidence="5" id="KW-1185">Reference proteome</keyword>
<evidence type="ECO:0008006" key="6">
    <source>
        <dbReference type="Google" id="ProtNLM"/>
    </source>
</evidence>
<feature type="transmembrane region" description="Helical" evidence="1">
    <location>
        <begin position="363"/>
        <end position="384"/>
    </location>
</feature>
<feature type="domain" description="YVC1 N-terminal linker helical" evidence="2">
    <location>
        <begin position="29"/>
        <end position="193"/>
    </location>
</feature>
<dbReference type="KEGG" id="pic:PICST_60029"/>
<organism evidence="4 5">
    <name type="scientific">Scheffersomyces stipitis (strain ATCC 58785 / CBS 6054 / NBRC 10063 / NRRL Y-11545)</name>
    <name type="common">Yeast</name>
    <name type="synonym">Pichia stipitis</name>
    <dbReference type="NCBI Taxonomy" id="322104"/>
    <lineage>
        <taxon>Eukaryota</taxon>
        <taxon>Fungi</taxon>
        <taxon>Dikarya</taxon>
        <taxon>Ascomycota</taxon>
        <taxon>Saccharomycotina</taxon>
        <taxon>Pichiomycetes</taxon>
        <taxon>Debaryomycetaceae</taxon>
        <taxon>Scheffersomyces</taxon>
    </lineage>
</organism>
<feature type="transmembrane region" description="Helical" evidence="1">
    <location>
        <begin position="396"/>
        <end position="415"/>
    </location>
</feature>
<dbReference type="PANTHER" id="PTHR35859">
    <property type="entry name" value="NONSELECTIVE CATION CHANNEL PROTEIN"/>
    <property type="match status" value="1"/>
</dbReference>
<evidence type="ECO:0000259" key="3">
    <source>
        <dbReference type="Pfam" id="PF23317"/>
    </source>
</evidence>
<accession>A3LW78</accession>
<protein>
    <recommendedName>
        <fullName evidence="6">Ion transport domain-containing protein</fullName>
    </recommendedName>
</protein>
<proteinExistence type="predicted"/>
<sequence>MKTGAVGGGGSHLYIQHKQNLEFKYLYFKIQKLINKKVNLSLKYEQLKSPEIHSTLIKPITDTIIKTADAKSLLYKLKTYDIYKYGEEQTVSDKVVFILLLLRYEYLIQSENNLISHELLITKANLCELLAIRMLREYKSYNRINLLFINPLRTQTFNTLELAVLSNSKRFLTQPIIVRILDRFYNGELIRDSLYNMENDDDERSLIGNNVKHNKLAKLTFKNIVSRCRYVPKYQSLVINLRLVAFMMMYFLLILSKRGSQFSKYSLSGIETAFWLIGMQLNLEFLLKISKIEVRFFRMIIWNHIDFILICLVDLSFLLKITYSPYYRDVFSLISIIILPRMLSVLNNYRFFNLIIVSFNRMMWNLMGLLCFFTSLISGFFFAFITLSKDRSNYDIMFDMVKIFFGFTPSVWNNWDNYNPLGKTIQMAYLFLIQFFIGTVMAIVLSRVFAKVNEQNQQEFDYFKATNLILYFKMAEINSENSAIMKLLNLANFPTNVLIMTYEMSIGRFFVPTQDTTNELKFYTFLSRNDYDQELVDMLSEDADGESLLVQKRYSQIKATPALNQVQSISTLGGNFRSASTDSNFIDEILNKKYGKKSIPLEKVKTNNSD</sequence>
<feature type="domain" description="Calcium channel YVC1-like C-terminal transmembrane" evidence="3">
    <location>
        <begin position="269"/>
        <end position="479"/>
    </location>
</feature>
<keyword evidence="1" id="KW-0472">Membrane</keyword>
<dbReference type="PANTHER" id="PTHR35859:SF4">
    <property type="entry name" value="MEMBRANE CHANNEL PROTEIN, PUTATIVE (AFU_ORTHOLOGUE AFUA_6G11300)-RELATED"/>
    <property type="match status" value="1"/>
</dbReference>
<dbReference type="eggNOG" id="ENOG502QU70">
    <property type="taxonomic scope" value="Eukaryota"/>
</dbReference>
<dbReference type="HOGENOM" id="CLU_014928_1_0_1"/>
<keyword evidence="1" id="KW-0812">Transmembrane</keyword>
<dbReference type="InParanoid" id="A3LW78"/>
<feature type="transmembrane region" description="Helical" evidence="1">
    <location>
        <begin position="326"/>
        <end position="343"/>
    </location>
</feature>
<dbReference type="Proteomes" id="UP000002258">
    <property type="component" value="Chromosome 5"/>
</dbReference>
<dbReference type="STRING" id="322104.A3LW78"/>
<dbReference type="AlphaFoldDB" id="A3LW78"/>
<feature type="transmembrane region" description="Helical" evidence="1">
    <location>
        <begin position="237"/>
        <end position="255"/>
    </location>
</feature>
<gene>
    <name evidence="4" type="ORF">PICST_60029</name>
</gene>
<dbReference type="InterPro" id="IPR052971">
    <property type="entry name" value="TRP_calcium_channel"/>
</dbReference>
<keyword evidence="1" id="KW-1133">Transmembrane helix</keyword>
<dbReference type="Pfam" id="PF23317">
    <property type="entry name" value="YVC1_C"/>
    <property type="match status" value="1"/>
</dbReference>
<dbReference type="EMBL" id="CP000499">
    <property type="protein sequence ID" value="ABN67236.2"/>
    <property type="molecule type" value="Genomic_DNA"/>
</dbReference>